<accession>A0AAD3NJ68</accession>
<keyword evidence="2" id="KW-1185">Reference proteome</keyword>
<gene>
    <name evidence="1" type="ORF">AKAME5_002535000</name>
</gene>
<name>A0AAD3NJ68_LATJO</name>
<reference evidence="1" key="1">
    <citation type="submission" date="2022-08" db="EMBL/GenBank/DDBJ databases">
        <title>Genome sequencing of akame (Lates japonicus).</title>
        <authorList>
            <person name="Hashiguchi Y."/>
            <person name="Takahashi H."/>
        </authorList>
    </citation>
    <scope>NUCLEOTIDE SEQUENCE</scope>
    <source>
        <strain evidence="1">Kochi</strain>
    </source>
</reference>
<sequence>MCKLSDKVGQHMRKKSTGCKYSCHAACRDRVSLDCHPAASPISQDQLNNNTQLHVSTPLHCTGFNKVSVGVRVLSAGAAGEQGMRQPPKNPRLPRTRRYEAMVASVEAELISWVWSGNPIGSQLL</sequence>
<dbReference type="AlphaFoldDB" id="A0AAD3NJ68"/>
<proteinExistence type="predicted"/>
<evidence type="ECO:0000313" key="1">
    <source>
        <dbReference type="EMBL" id="GLD74023.1"/>
    </source>
</evidence>
<protein>
    <submittedName>
        <fullName evidence="1">Ras association domain-containing protein 3 isoform X1</fullName>
    </submittedName>
</protein>
<evidence type="ECO:0000313" key="2">
    <source>
        <dbReference type="Proteomes" id="UP001279410"/>
    </source>
</evidence>
<organism evidence="1 2">
    <name type="scientific">Lates japonicus</name>
    <name type="common">Japanese lates</name>
    <dbReference type="NCBI Taxonomy" id="270547"/>
    <lineage>
        <taxon>Eukaryota</taxon>
        <taxon>Metazoa</taxon>
        <taxon>Chordata</taxon>
        <taxon>Craniata</taxon>
        <taxon>Vertebrata</taxon>
        <taxon>Euteleostomi</taxon>
        <taxon>Actinopterygii</taxon>
        <taxon>Neopterygii</taxon>
        <taxon>Teleostei</taxon>
        <taxon>Neoteleostei</taxon>
        <taxon>Acanthomorphata</taxon>
        <taxon>Carangaria</taxon>
        <taxon>Carangaria incertae sedis</taxon>
        <taxon>Centropomidae</taxon>
        <taxon>Lates</taxon>
    </lineage>
</organism>
<dbReference type="Proteomes" id="UP001279410">
    <property type="component" value="Unassembled WGS sequence"/>
</dbReference>
<comment type="caution">
    <text evidence="1">The sequence shown here is derived from an EMBL/GenBank/DDBJ whole genome shotgun (WGS) entry which is preliminary data.</text>
</comment>
<dbReference type="EMBL" id="BRZM01001952">
    <property type="protein sequence ID" value="GLD74023.1"/>
    <property type="molecule type" value="Genomic_DNA"/>
</dbReference>